<protein>
    <submittedName>
        <fullName evidence="2">TIGR02391 family protein</fullName>
    </submittedName>
</protein>
<dbReference type="RefSeq" id="WP_406694831.1">
    <property type="nucleotide sequence ID" value="NZ_CP155447.1"/>
</dbReference>
<evidence type="ECO:0000313" key="2">
    <source>
        <dbReference type="EMBL" id="XBH02089.1"/>
    </source>
</evidence>
<name>A0AAU7C9W6_9BACT</name>
<gene>
    <name evidence="2" type="ORF">V5E97_27685</name>
</gene>
<accession>A0AAU7C9W6</accession>
<evidence type="ECO:0000259" key="1">
    <source>
        <dbReference type="Pfam" id="PF09509"/>
    </source>
</evidence>
<organism evidence="2">
    <name type="scientific">Singulisphaera sp. Ch08</name>
    <dbReference type="NCBI Taxonomy" id="3120278"/>
    <lineage>
        <taxon>Bacteria</taxon>
        <taxon>Pseudomonadati</taxon>
        <taxon>Planctomycetota</taxon>
        <taxon>Planctomycetia</taxon>
        <taxon>Isosphaerales</taxon>
        <taxon>Isosphaeraceae</taxon>
        <taxon>Singulisphaera</taxon>
    </lineage>
</organism>
<proteinExistence type="predicted"/>
<dbReference type="EMBL" id="CP155447">
    <property type="protein sequence ID" value="XBH02089.1"/>
    <property type="molecule type" value="Genomic_DNA"/>
</dbReference>
<dbReference type="NCBIfam" id="TIGR02391">
    <property type="entry name" value="hypoth_ymh"/>
    <property type="match status" value="1"/>
</dbReference>
<reference evidence="2" key="1">
    <citation type="submission" date="2024-05" db="EMBL/GenBank/DDBJ databases">
        <title>Planctomycetes of the genus Singulisphaera possess chitinolytic capabilities.</title>
        <authorList>
            <person name="Ivanova A."/>
        </authorList>
    </citation>
    <scope>NUCLEOTIDE SEQUENCE</scope>
    <source>
        <strain evidence="2">Ch08T</strain>
    </source>
</reference>
<dbReference type="Pfam" id="PF09509">
    <property type="entry name" value="Hypoth_Ymh"/>
    <property type="match status" value="1"/>
</dbReference>
<feature type="domain" description="Conserved hypothetical protein CHP02391" evidence="1">
    <location>
        <begin position="135"/>
        <end position="254"/>
    </location>
</feature>
<dbReference type="InterPro" id="IPR012654">
    <property type="entry name" value="CHP02391"/>
</dbReference>
<sequence length="267" mass="29819">MAIPKFDATHLEQLSRILVEAASHAELTRLMTQCDITEQGGTPRWERMLLALSARQQKDGCGNNVGAFMQAVMAPVRFIGRQKEFDELRHPLNEALAFNGLHLGEDGKLVPVTKATTLTEAQERAGRLRAELQRRQVHPDVLRFCKPELLEENYFHAILEATKSVADKLRSKTGLVSDGTPLADAIFAVNSPRLALNRLLTESERSEQTGFSNLLKGVFGVFRNQTAHEPKITKTYTEQDALDLLTLVSYMHGRINSAFPVPQFPSK</sequence>
<dbReference type="AlphaFoldDB" id="A0AAU7C9W6"/>